<evidence type="ECO:0000256" key="4">
    <source>
        <dbReference type="ARBA" id="ARBA00022618"/>
    </source>
</evidence>
<keyword evidence="11 21" id="KW-0472">Membrane</keyword>
<gene>
    <name evidence="22" type="primary">ftsW</name>
    <name evidence="22" type="ORF">EXM22_07850</name>
</gene>
<evidence type="ECO:0000256" key="18">
    <source>
        <dbReference type="ARBA" id="ARBA00041418"/>
    </source>
</evidence>
<keyword evidence="7 21" id="KW-0812">Transmembrane</keyword>
<evidence type="ECO:0000256" key="1">
    <source>
        <dbReference type="ARBA" id="ARBA00004651"/>
    </source>
</evidence>
<keyword evidence="6" id="KW-0808">Transferase</keyword>
<keyword evidence="23" id="KW-1185">Reference proteome</keyword>
<feature type="transmembrane region" description="Helical" evidence="21">
    <location>
        <begin position="172"/>
        <end position="189"/>
    </location>
</feature>
<dbReference type="EMBL" id="CP036150">
    <property type="protein sequence ID" value="QEN07905.1"/>
    <property type="molecule type" value="Genomic_DNA"/>
</dbReference>
<dbReference type="GO" id="GO:0008955">
    <property type="term" value="F:peptidoglycan glycosyltransferase activity"/>
    <property type="evidence" value="ECO:0007669"/>
    <property type="project" value="UniProtKB-EC"/>
</dbReference>
<dbReference type="GO" id="GO:0005886">
    <property type="term" value="C:plasma membrane"/>
    <property type="evidence" value="ECO:0007669"/>
    <property type="project" value="UniProtKB-SubCell"/>
</dbReference>
<comment type="similarity">
    <text evidence="16">Belongs to the SEDS family. FtsW subfamily.</text>
</comment>
<evidence type="ECO:0000256" key="19">
    <source>
        <dbReference type="ARBA" id="ARBA00044770"/>
    </source>
</evidence>
<dbReference type="Proteomes" id="UP000324209">
    <property type="component" value="Chromosome"/>
</dbReference>
<sequence length="380" mass="41470">MRRFEADRMVLRVSDSGLLGIMVLLTGTGVSALFSASYHFGRVAAGDPFYFFNRQILWIVLGTLFSFILSRMPLTLIRRLTHPFIITTIVLNILTYVPGIGSTAGGASRWIEIGGNSFQPSELVRVALVLYMAHILDKKKDRMDDFLNSILPVLIMSVFMTVLVYFQNDFSSAIYVFLIAILLLFLAGIRWSYIFGGSAAIVLSAIPMVMAKPYRLERIRSWLSPLADPSGAGYQLLKSRMALQNGHFWGLGVGQGQVKLGGLPAAHSDFVFAVVGEETGFAGIVFILFLFLVFAIKGYSVALNSSSCYVRLAAFGLTSSVYFQVLINAAVVCGALPATGIPLPLFSAGGTSTLVTLGIFGLLINFSRYKAKDREVLCYG</sequence>
<evidence type="ECO:0000256" key="9">
    <source>
        <dbReference type="ARBA" id="ARBA00022984"/>
    </source>
</evidence>
<feature type="transmembrane region" description="Helical" evidence="21">
    <location>
        <begin position="343"/>
        <end position="364"/>
    </location>
</feature>
<feature type="transmembrane region" description="Helical" evidence="21">
    <location>
        <begin position="312"/>
        <end position="337"/>
    </location>
</feature>
<feature type="transmembrane region" description="Helical" evidence="21">
    <location>
        <begin position="146"/>
        <end position="166"/>
    </location>
</feature>
<evidence type="ECO:0000313" key="23">
    <source>
        <dbReference type="Proteomes" id="UP000324209"/>
    </source>
</evidence>
<evidence type="ECO:0000256" key="8">
    <source>
        <dbReference type="ARBA" id="ARBA00022960"/>
    </source>
</evidence>
<feature type="transmembrane region" description="Helical" evidence="21">
    <location>
        <begin position="280"/>
        <end position="300"/>
    </location>
</feature>
<evidence type="ECO:0000256" key="21">
    <source>
        <dbReference type="SAM" id="Phobius"/>
    </source>
</evidence>
<keyword evidence="9" id="KW-0573">Peptidoglycan synthesis</keyword>
<evidence type="ECO:0000256" key="20">
    <source>
        <dbReference type="ARBA" id="ARBA00049902"/>
    </source>
</evidence>
<keyword evidence="13" id="KW-0961">Cell wall biogenesis/degradation</keyword>
<feature type="transmembrane region" description="Helical" evidence="21">
    <location>
        <begin position="52"/>
        <end position="70"/>
    </location>
</feature>
<keyword evidence="4" id="KW-0132">Cell division</keyword>
<dbReference type="Pfam" id="PF01098">
    <property type="entry name" value="FTSW_RODA_SPOVE"/>
    <property type="match status" value="1"/>
</dbReference>
<evidence type="ECO:0000256" key="6">
    <source>
        <dbReference type="ARBA" id="ARBA00022679"/>
    </source>
</evidence>
<keyword evidence="8" id="KW-0133">Cell shape</keyword>
<evidence type="ECO:0000256" key="10">
    <source>
        <dbReference type="ARBA" id="ARBA00022989"/>
    </source>
</evidence>
<dbReference type="InterPro" id="IPR013437">
    <property type="entry name" value="FtsW"/>
</dbReference>
<dbReference type="GO" id="GO:0051301">
    <property type="term" value="P:cell division"/>
    <property type="evidence" value="ECO:0007669"/>
    <property type="project" value="UniProtKB-KW"/>
</dbReference>
<dbReference type="PANTHER" id="PTHR30474">
    <property type="entry name" value="CELL CYCLE PROTEIN"/>
    <property type="match status" value="1"/>
</dbReference>
<evidence type="ECO:0000256" key="12">
    <source>
        <dbReference type="ARBA" id="ARBA00023306"/>
    </source>
</evidence>
<dbReference type="KEGG" id="ock:EXM22_07850"/>
<name>A0A5C1QIC0_9SPIO</name>
<dbReference type="AlphaFoldDB" id="A0A5C1QIC0"/>
<evidence type="ECO:0000256" key="11">
    <source>
        <dbReference type="ARBA" id="ARBA00023136"/>
    </source>
</evidence>
<proteinExistence type="inferred from homology"/>
<dbReference type="InterPro" id="IPR001182">
    <property type="entry name" value="FtsW/RodA"/>
</dbReference>
<keyword evidence="3" id="KW-1003">Cell membrane</keyword>
<reference evidence="22 23" key="1">
    <citation type="submission" date="2019-02" db="EMBL/GenBank/DDBJ databases">
        <title>Complete Genome Sequence and Methylome Analysis of free living Spirochaetas.</title>
        <authorList>
            <person name="Fomenkov A."/>
            <person name="Dubinina G."/>
            <person name="Leshcheva N."/>
            <person name="Mikheeva N."/>
            <person name="Grabovich M."/>
            <person name="Vincze T."/>
            <person name="Roberts R.J."/>
        </authorList>
    </citation>
    <scope>NUCLEOTIDE SEQUENCE [LARGE SCALE GENOMIC DNA]</scope>
    <source>
        <strain evidence="22 23">K2</strain>
    </source>
</reference>
<dbReference type="GO" id="GO:0032153">
    <property type="term" value="C:cell division site"/>
    <property type="evidence" value="ECO:0007669"/>
    <property type="project" value="TreeGrafter"/>
</dbReference>
<evidence type="ECO:0000256" key="5">
    <source>
        <dbReference type="ARBA" id="ARBA00022676"/>
    </source>
</evidence>
<dbReference type="RefSeq" id="WP_149485985.1">
    <property type="nucleotide sequence ID" value="NZ_CP036150.1"/>
</dbReference>
<evidence type="ECO:0000256" key="16">
    <source>
        <dbReference type="ARBA" id="ARBA00038053"/>
    </source>
</evidence>
<keyword evidence="5" id="KW-0328">Glycosyltransferase</keyword>
<dbReference type="OrthoDB" id="9768187at2"/>
<evidence type="ECO:0000256" key="13">
    <source>
        <dbReference type="ARBA" id="ARBA00023316"/>
    </source>
</evidence>
<keyword evidence="12" id="KW-0131">Cell cycle</keyword>
<accession>A0A5C1QIC0</accession>
<comment type="catalytic activity">
    <reaction evidence="20">
        <text>[GlcNAc-(1-&gt;4)-Mur2Ac(oyl-L-Ala-gamma-D-Glu-L-Lys-D-Ala-D-Ala)](n)-di-trans,octa-cis-undecaprenyl diphosphate + beta-D-GlcNAc-(1-&gt;4)-Mur2Ac(oyl-L-Ala-gamma-D-Glu-L-Lys-D-Ala-D-Ala)-di-trans,octa-cis-undecaprenyl diphosphate = [GlcNAc-(1-&gt;4)-Mur2Ac(oyl-L-Ala-gamma-D-Glu-L-Lys-D-Ala-D-Ala)](n+1)-di-trans,octa-cis-undecaprenyl diphosphate + di-trans,octa-cis-undecaprenyl diphosphate + H(+)</text>
        <dbReference type="Rhea" id="RHEA:23708"/>
        <dbReference type="Rhea" id="RHEA-COMP:9602"/>
        <dbReference type="Rhea" id="RHEA-COMP:9603"/>
        <dbReference type="ChEBI" id="CHEBI:15378"/>
        <dbReference type="ChEBI" id="CHEBI:58405"/>
        <dbReference type="ChEBI" id="CHEBI:60033"/>
        <dbReference type="ChEBI" id="CHEBI:78435"/>
        <dbReference type="EC" id="2.4.99.28"/>
    </reaction>
</comment>
<evidence type="ECO:0000256" key="17">
    <source>
        <dbReference type="ARBA" id="ARBA00041185"/>
    </source>
</evidence>
<dbReference type="GO" id="GO:0015648">
    <property type="term" value="F:lipid-linked peptidoglycan transporter activity"/>
    <property type="evidence" value="ECO:0007669"/>
    <property type="project" value="TreeGrafter"/>
</dbReference>
<dbReference type="NCBIfam" id="TIGR02614">
    <property type="entry name" value="ftsW"/>
    <property type="match status" value="1"/>
</dbReference>
<evidence type="ECO:0000256" key="2">
    <source>
        <dbReference type="ARBA" id="ARBA00004752"/>
    </source>
</evidence>
<dbReference type="EC" id="2.4.99.28" evidence="19"/>
<protein>
    <recommendedName>
        <fullName evidence="17">Probable peptidoglycan glycosyltransferase FtsW</fullName>
        <ecNumber evidence="19">2.4.99.28</ecNumber>
    </recommendedName>
    <alternativeName>
        <fullName evidence="18">Cell division protein FtsW</fullName>
    </alternativeName>
    <alternativeName>
        <fullName evidence="15">Cell wall polymerase</fullName>
    </alternativeName>
    <alternativeName>
        <fullName evidence="14">Peptidoglycan polymerase</fullName>
    </alternativeName>
</protein>
<evidence type="ECO:0000256" key="7">
    <source>
        <dbReference type="ARBA" id="ARBA00022692"/>
    </source>
</evidence>
<organism evidence="22 23">
    <name type="scientific">Oceanispirochaeta crateris</name>
    <dbReference type="NCBI Taxonomy" id="2518645"/>
    <lineage>
        <taxon>Bacteria</taxon>
        <taxon>Pseudomonadati</taxon>
        <taxon>Spirochaetota</taxon>
        <taxon>Spirochaetia</taxon>
        <taxon>Spirochaetales</taxon>
        <taxon>Spirochaetaceae</taxon>
        <taxon>Oceanispirochaeta</taxon>
    </lineage>
</organism>
<evidence type="ECO:0000313" key="22">
    <source>
        <dbReference type="EMBL" id="QEN07905.1"/>
    </source>
</evidence>
<evidence type="ECO:0000256" key="14">
    <source>
        <dbReference type="ARBA" id="ARBA00032370"/>
    </source>
</evidence>
<evidence type="ECO:0000256" key="3">
    <source>
        <dbReference type="ARBA" id="ARBA00022475"/>
    </source>
</evidence>
<dbReference type="GO" id="GO:0071555">
    <property type="term" value="P:cell wall organization"/>
    <property type="evidence" value="ECO:0007669"/>
    <property type="project" value="UniProtKB-KW"/>
</dbReference>
<dbReference type="GO" id="GO:0008360">
    <property type="term" value="P:regulation of cell shape"/>
    <property type="evidence" value="ECO:0007669"/>
    <property type="project" value="UniProtKB-KW"/>
</dbReference>
<feature type="transmembrane region" description="Helical" evidence="21">
    <location>
        <begin position="21"/>
        <end position="40"/>
    </location>
</feature>
<keyword evidence="10 21" id="KW-1133">Transmembrane helix</keyword>
<comment type="pathway">
    <text evidence="2">Cell wall biogenesis; peptidoglycan biosynthesis.</text>
</comment>
<dbReference type="PANTHER" id="PTHR30474:SF2">
    <property type="entry name" value="PEPTIDOGLYCAN GLYCOSYLTRANSFERASE FTSW-RELATED"/>
    <property type="match status" value="1"/>
</dbReference>
<comment type="subcellular location">
    <subcellularLocation>
        <location evidence="1">Cell membrane</location>
        <topology evidence="1">Multi-pass membrane protein</topology>
    </subcellularLocation>
</comment>
<dbReference type="GO" id="GO:0009252">
    <property type="term" value="P:peptidoglycan biosynthetic process"/>
    <property type="evidence" value="ECO:0007669"/>
    <property type="project" value="UniProtKB-KW"/>
</dbReference>
<evidence type="ECO:0000256" key="15">
    <source>
        <dbReference type="ARBA" id="ARBA00033270"/>
    </source>
</evidence>